<reference evidence="2" key="1">
    <citation type="journal article" date="2014" name="Proc. Natl. Acad. Sci. U.S.A.">
        <title>Extensive sampling of basidiomycete genomes demonstrates inadequacy of the white-rot/brown-rot paradigm for wood decay fungi.</title>
        <authorList>
            <person name="Riley R."/>
            <person name="Salamov A.A."/>
            <person name="Brown D.W."/>
            <person name="Nagy L.G."/>
            <person name="Floudas D."/>
            <person name="Held B.W."/>
            <person name="Levasseur A."/>
            <person name="Lombard V."/>
            <person name="Morin E."/>
            <person name="Otillar R."/>
            <person name="Lindquist E.A."/>
            <person name="Sun H."/>
            <person name="LaButti K.M."/>
            <person name="Schmutz J."/>
            <person name="Jabbour D."/>
            <person name="Luo H."/>
            <person name="Baker S.E."/>
            <person name="Pisabarro A.G."/>
            <person name="Walton J.D."/>
            <person name="Blanchette R.A."/>
            <person name="Henrissat B."/>
            <person name="Martin F."/>
            <person name="Cullen D."/>
            <person name="Hibbett D.S."/>
            <person name="Grigoriev I.V."/>
        </authorList>
    </citation>
    <scope>NUCLEOTIDE SEQUENCE [LARGE SCALE GENOMIC DNA]</scope>
    <source>
        <strain evidence="2">CBS 339.88</strain>
    </source>
</reference>
<dbReference type="HOGENOM" id="CLU_2026918_0_0_1"/>
<protein>
    <submittedName>
        <fullName evidence="1">Uncharacterized protein</fullName>
    </submittedName>
</protein>
<sequence>MWLPHLRQLRPGCSPICSRHGRHNLLSLRKRRSATTAAAGMTVRMPSPRDLSDGDWTIVLSPSVELALLTLLPERACAAAAAFSLLTFPPSPPSALGGAPSNLPFCTVFLGEFNIDFDFDRT</sequence>
<dbReference type="Proteomes" id="UP000027222">
    <property type="component" value="Unassembled WGS sequence"/>
</dbReference>
<accession>A0A067S7J4</accession>
<name>A0A067S7J4_GALM3</name>
<proteinExistence type="predicted"/>
<dbReference type="EMBL" id="KL142420">
    <property type="protein sequence ID" value="KDR66791.1"/>
    <property type="molecule type" value="Genomic_DNA"/>
</dbReference>
<gene>
    <name evidence="1" type="ORF">GALMADRAFT_1140734</name>
</gene>
<evidence type="ECO:0000313" key="1">
    <source>
        <dbReference type="EMBL" id="KDR66791.1"/>
    </source>
</evidence>
<keyword evidence="2" id="KW-1185">Reference proteome</keyword>
<dbReference type="AlphaFoldDB" id="A0A067S7J4"/>
<evidence type="ECO:0000313" key="2">
    <source>
        <dbReference type="Proteomes" id="UP000027222"/>
    </source>
</evidence>
<organism evidence="1 2">
    <name type="scientific">Galerina marginata (strain CBS 339.88)</name>
    <dbReference type="NCBI Taxonomy" id="685588"/>
    <lineage>
        <taxon>Eukaryota</taxon>
        <taxon>Fungi</taxon>
        <taxon>Dikarya</taxon>
        <taxon>Basidiomycota</taxon>
        <taxon>Agaricomycotina</taxon>
        <taxon>Agaricomycetes</taxon>
        <taxon>Agaricomycetidae</taxon>
        <taxon>Agaricales</taxon>
        <taxon>Agaricineae</taxon>
        <taxon>Strophariaceae</taxon>
        <taxon>Galerina</taxon>
    </lineage>
</organism>